<comment type="caution">
    <text evidence="2">The sequence shown here is derived from an EMBL/GenBank/DDBJ whole genome shotgun (WGS) entry which is preliminary data.</text>
</comment>
<organism evidence="2 3">
    <name type="scientific">Intrasporangium calvum</name>
    <dbReference type="NCBI Taxonomy" id="53358"/>
    <lineage>
        <taxon>Bacteria</taxon>
        <taxon>Bacillati</taxon>
        <taxon>Actinomycetota</taxon>
        <taxon>Actinomycetes</taxon>
        <taxon>Micrococcales</taxon>
        <taxon>Intrasporangiaceae</taxon>
        <taxon>Intrasporangium</taxon>
    </lineage>
</organism>
<dbReference type="Proteomes" id="UP001150259">
    <property type="component" value="Unassembled WGS sequence"/>
</dbReference>
<feature type="domain" description="DUF559" evidence="1">
    <location>
        <begin position="205"/>
        <end position="263"/>
    </location>
</feature>
<evidence type="ECO:0000313" key="2">
    <source>
        <dbReference type="EMBL" id="MDC5697086.1"/>
    </source>
</evidence>
<reference evidence="2 3" key="1">
    <citation type="submission" date="2022-11" db="EMBL/GenBank/DDBJ databases">
        <title>Anaerobic phenanthrene biodegradation by a DNRA strain PheN6.</title>
        <authorList>
            <person name="Zhang Z."/>
        </authorList>
    </citation>
    <scope>NUCLEOTIDE SEQUENCE [LARGE SCALE GENOMIC DNA]</scope>
    <source>
        <strain evidence="2 3">PheN6</strain>
    </source>
</reference>
<dbReference type="SUPFAM" id="SSF52980">
    <property type="entry name" value="Restriction endonuclease-like"/>
    <property type="match status" value="1"/>
</dbReference>
<evidence type="ECO:0000313" key="3">
    <source>
        <dbReference type="Proteomes" id="UP001150259"/>
    </source>
</evidence>
<dbReference type="PROSITE" id="PS01098">
    <property type="entry name" value="LIPASE_GDSL_SER"/>
    <property type="match status" value="1"/>
</dbReference>
<name>A0ABT5GFS1_9MICO</name>
<dbReference type="EMBL" id="JAPFQL010000025">
    <property type="protein sequence ID" value="MDC5697086.1"/>
    <property type="molecule type" value="Genomic_DNA"/>
</dbReference>
<gene>
    <name evidence="2" type="ORF">OO014_07425</name>
</gene>
<dbReference type="InterPro" id="IPR008265">
    <property type="entry name" value="Lipase_GDSL_AS"/>
</dbReference>
<dbReference type="InterPro" id="IPR011335">
    <property type="entry name" value="Restrct_endonuc-II-like"/>
</dbReference>
<dbReference type="InterPro" id="IPR007569">
    <property type="entry name" value="DUF559"/>
</dbReference>
<evidence type="ECO:0000259" key="1">
    <source>
        <dbReference type="Pfam" id="PF04480"/>
    </source>
</evidence>
<protein>
    <submittedName>
        <fullName evidence="2">DUF559 domain-containing protein</fullName>
    </submittedName>
</protein>
<proteinExistence type="predicted"/>
<dbReference type="RefSeq" id="WP_272461660.1">
    <property type="nucleotide sequence ID" value="NZ_JAPFQL010000025.1"/>
</dbReference>
<sequence length="292" mass="32606">MTDWSLRRGTFRRLFHGVYVHRETAVTELVKAAAALLVSPADSAVSHHTAARIWGGVVPEDGRVHVSTTGVRPKVRGIRAHRVKAGGQQCVKLEGVRVTTAVQTFVDLGGDLGLVDLVVLGDSLVTAGQATPEQLIEAADRFRGSGRRVLRRAAGLVRREVDSPMESRTRMLIVLAGLPEPTINHKVRWPNGSVRFRFDLSYPDFALIIEYDGRQHAESDRQWDGDINRREWMDTKGWRIVIVRSRDIYNTPGQTLQRIVAAMRDKGMTVPRLSDEWRLHFPGLPGDLSEPA</sequence>
<keyword evidence="3" id="KW-1185">Reference proteome</keyword>
<dbReference type="Pfam" id="PF04480">
    <property type="entry name" value="DUF559"/>
    <property type="match status" value="1"/>
</dbReference>
<accession>A0ABT5GFS1</accession>
<dbReference type="Gene3D" id="3.40.960.10">
    <property type="entry name" value="VSR Endonuclease"/>
    <property type="match status" value="1"/>
</dbReference>